<dbReference type="EMBL" id="KN549216">
    <property type="protein sequence ID" value="KHJ99542.1"/>
    <property type="molecule type" value="Genomic_DNA"/>
</dbReference>
<dbReference type="InterPro" id="IPR001254">
    <property type="entry name" value="Trypsin_dom"/>
</dbReference>
<dbReference type="PANTHER" id="PTHR24260">
    <property type="match status" value="1"/>
</dbReference>
<dbReference type="PANTHER" id="PTHR24260:SF136">
    <property type="entry name" value="GH08193P-RELATED"/>
    <property type="match status" value="1"/>
</dbReference>
<dbReference type="Proteomes" id="UP000053660">
    <property type="component" value="Unassembled WGS sequence"/>
</dbReference>
<dbReference type="InterPro" id="IPR051333">
    <property type="entry name" value="CLIP_Serine_Protease"/>
</dbReference>
<evidence type="ECO:0000313" key="4">
    <source>
        <dbReference type="Proteomes" id="UP000053660"/>
    </source>
</evidence>
<evidence type="ECO:0000259" key="2">
    <source>
        <dbReference type="PROSITE" id="PS50240"/>
    </source>
</evidence>
<dbReference type="SUPFAM" id="SSF50494">
    <property type="entry name" value="Trypsin-like serine proteases"/>
    <property type="match status" value="1"/>
</dbReference>
<dbReference type="InterPro" id="IPR043504">
    <property type="entry name" value="Peptidase_S1_PA_chymotrypsin"/>
</dbReference>
<name>A0A0B1TUK6_OESDE</name>
<dbReference type="PROSITE" id="PS00134">
    <property type="entry name" value="TRYPSIN_HIS"/>
    <property type="match status" value="1"/>
</dbReference>
<dbReference type="AlphaFoldDB" id="A0A0B1TUK6"/>
<dbReference type="InterPro" id="IPR009003">
    <property type="entry name" value="Peptidase_S1_PA"/>
</dbReference>
<gene>
    <name evidence="3" type="ORF">OESDEN_00478</name>
</gene>
<evidence type="ECO:0000256" key="1">
    <source>
        <dbReference type="SAM" id="SignalP"/>
    </source>
</evidence>
<dbReference type="PROSITE" id="PS50240">
    <property type="entry name" value="TRYPSIN_DOM"/>
    <property type="match status" value="1"/>
</dbReference>
<feature type="domain" description="Peptidase S1" evidence="2">
    <location>
        <begin position="52"/>
        <end position="216"/>
    </location>
</feature>
<feature type="chain" id="PRO_5002063004" description="Peptidase S1 domain-containing protein" evidence="1">
    <location>
        <begin position="22"/>
        <end position="216"/>
    </location>
</feature>
<dbReference type="GO" id="GO:0004252">
    <property type="term" value="F:serine-type endopeptidase activity"/>
    <property type="evidence" value="ECO:0007669"/>
    <property type="project" value="InterPro"/>
</dbReference>
<dbReference type="Gene3D" id="2.40.10.10">
    <property type="entry name" value="Trypsin-like serine proteases"/>
    <property type="match status" value="1"/>
</dbReference>
<dbReference type="InterPro" id="IPR018114">
    <property type="entry name" value="TRYPSIN_HIS"/>
</dbReference>
<dbReference type="GO" id="GO:0006508">
    <property type="term" value="P:proteolysis"/>
    <property type="evidence" value="ECO:0007669"/>
    <property type="project" value="InterPro"/>
</dbReference>
<feature type="signal peptide" evidence="1">
    <location>
        <begin position="1"/>
        <end position="21"/>
    </location>
</feature>
<keyword evidence="4" id="KW-1185">Reference proteome</keyword>
<organism evidence="3 4">
    <name type="scientific">Oesophagostomum dentatum</name>
    <name type="common">Nodular worm</name>
    <dbReference type="NCBI Taxonomy" id="61180"/>
    <lineage>
        <taxon>Eukaryota</taxon>
        <taxon>Metazoa</taxon>
        <taxon>Ecdysozoa</taxon>
        <taxon>Nematoda</taxon>
        <taxon>Chromadorea</taxon>
        <taxon>Rhabditida</taxon>
        <taxon>Rhabditina</taxon>
        <taxon>Rhabditomorpha</taxon>
        <taxon>Strongyloidea</taxon>
        <taxon>Strongylidae</taxon>
        <taxon>Oesophagostomum</taxon>
    </lineage>
</organism>
<accession>A0A0B1TUK6</accession>
<proteinExistence type="predicted"/>
<reference evidence="3 4" key="1">
    <citation type="submission" date="2014-03" db="EMBL/GenBank/DDBJ databases">
        <title>Draft genome of the hookworm Oesophagostomum dentatum.</title>
        <authorList>
            <person name="Mitreva M."/>
        </authorList>
    </citation>
    <scope>NUCLEOTIDE SEQUENCE [LARGE SCALE GENOMIC DNA]</scope>
    <source>
        <strain evidence="3 4">OD-Hann</strain>
    </source>
</reference>
<dbReference type="Pfam" id="PF00089">
    <property type="entry name" value="Trypsin"/>
    <property type="match status" value="2"/>
</dbReference>
<protein>
    <recommendedName>
        <fullName evidence="2">Peptidase S1 domain-containing protein</fullName>
    </recommendedName>
</protein>
<keyword evidence="1" id="KW-0732">Signal</keyword>
<dbReference type="OrthoDB" id="60866at2759"/>
<evidence type="ECO:0000313" key="3">
    <source>
        <dbReference type="EMBL" id="KHJ99542.1"/>
    </source>
</evidence>
<sequence>MTNVFAEMKVLWFLVLPLAYAAITPLTPEDKNALEQTCGKKHPLFKAPLYKVLYGTKVRPYEFSFATAIRLIQWINRPELNGDSRCSAVLISKRHVLTAAHCVVRTRYDPRLKKAICKQRNQQMLNGYINDPRELEIYVGTRCPHPGPCTPRRTVYQAASILPHPNYNMCTSVHDLAIIELSWDVDENDGIPICMPQKDEVIADTFMAAGYGHDRK</sequence>